<evidence type="ECO:0000313" key="10">
    <source>
        <dbReference type="Proteomes" id="UP001500307"/>
    </source>
</evidence>
<comment type="caution">
    <text evidence="9">The sequence shown here is derived from an EMBL/GenBank/DDBJ whole genome shotgun (WGS) entry which is preliminary data.</text>
</comment>
<keyword evidence="10" id="KW-1185">Reference proteome</keyword>
<feature type="domain" description="TM2" evidence="8">
    <location>
        <begin position="10"/>
        <end position="58"/>
    </location>
</feature>
<evidence type="ECO:0000256" key="4">
    <source>
        <dbReference type="ARBA" id="ARBA00022989"/>
    </source>
</evidence>
<evidence type="ECO:0000256" key="1">
    <source>
        <dbReference type="ARBA" id="ARBA00004141"/>
    </source>
</evidence>
<keyword evidence="5 7" id="KW-0472">Membrane</keyword>
<evidence type="ECO:0000313" key="9">
    <source>
        <dbReference type="EMBL" id="GAA4565477.1"/>
    </source>
</evidence>
<name>A0ABP8SC85_9ACTN</name>
<comment type="subcellular location">
    <subcellularLocation>
        <location evidence="1">Membrane</location>
        <topology evidence="1">Multi-pass membrane protein</topology>
    </subcellularLocation>
</comment>
<reference evidence="10" key="1">
    <citation type="journal article" date="2019" name="Int. J. Syst. Evol. Microbiol.">
        <title>The Global Catalogue of Microorganisms (GCM) 10K type strain sequencing project: providing services to taxonomists for standard genome sequencing and annotation.</title>
        <authorList>
            <consortium name="The Broad Institute Genomics Platform"/>
            <consortium name="The Broad Institute Genome Sequencing Center for Infectious Disease"/>
            <person name="Wu L."/>
            <person name="Ma J."/>
        </authorList>
    </citation>
    <scope>NUCLEOTIDE SEQUENCE [LARGE SCALE GENOMIC DNA]</scope>
    <source>
        <strain evidence="10">JCM 3175</strain>
    </source>
</reference>
<organism evidence="9 10">
    <name type="scientific">Micromonospora coerulea</name>
    <dbReference type="NCBI Taxonomy" id="47856"/>
    <lineage>
        <taxon>Bacteria</taxon>
        <taxon>Bacillati</taxon>
        <taxon>Actinomycetota</taxon>
        <taxon>Actinomycetes</taxon>
        <taxon>Micromonosporales</taxon>
        <taxon>Micromonosporaceae</taxon>
        <taxon>Micromonospora</taxon>
    </lineage>
</organism>
<evidence type="ECO:0000256" key="2">
    <source>
        <dbReference type="ARBA" id="ARBA00022692"/>
    </source>
</evidence>
<protein>
    <recommendedName>
        <fullName evidence="8">TM2 domain-containing protein</fullName>
    </recommendedName>
</protein>
<evidence type="ECO:0000256" key="3">
    <source>
        <dbReference type="ARBA" id="ARBA00022729"/>
    </source>
</evidence>
<gene>
    <name evidence="9" type="ORF">GCM10023176_13690</name>
</gene>
<evidence type="ECO:0000259" key="8">
    <source>
        <dbReference type="Pfam" id="PF05154"/>
    </source>
</evidence>
<evidence type="ECO:0000256" key="5">
    <source>
        <dbReference type="ARBA" id="ARBA00023136"/>
    </source>
</evidence>
<keyword evidence="3" id="KW-0732">Signal</keyword>
<proteinExistence type="predicted"/>
<dbReference type="Pfam" id="PF05154">
    <property type="entry name" value="TM2"/>
    <property type="match status" value="1"/>
</dbReference>
<dbReference type="InterPro" id="IPR050932">
    <property type="entry name" value="TM2D1-3-like"/>
</dbReference>
<dbReference type="PANTHER" id="PTHR21016">
    <property type="entry name" value="BETA-AMYLOID BINDING PROTEIN-RELATED"/>
    <property type="match status" value="1"/>
</dbReference>
<dbReference type="PANTHER" id="PTHR21016:SF7">
    <property type="entry name" value="TM2 DOMAIN-CONTAINING PROTEIN 3"/>
    <property type="match status" value="1"/>
</dbReference>
<dbReference type="InterPro" id="IPR007829">
    <property type="entry name" value="TM2"/>
</dbReference>
<evidence type="ECO:0000256" key="6">
    <source>
        <dbReference type="ARBA" id="ARBA00023180"/>
    </source>
</evidence>
<keyword evidence="2 7" id="KW-0812">Transmembrane</keyword>
<evidence type="ECO:0000256" key="7">
    <source>
        <dbReference type="SAM" id="Phobius"/>
    </source>
</evidence>
<dbReference type="EMBL" id="BAABGU010000005">
    <property type="protein sequence ID" value="GAA4565477.1"/>
    <property type="molecule type" value="Genomic_DNA"/>
</dbReference>
<dbReference type="Proteomes" id="UP001500307">
    <property type="component" value="Unassembled WGS sequence"/>
</dbReference>
<dbReference type="RefSeq" id="WP_346117197.1">
    <property type="nucleotide sequence ID" value="NZ_BAABGU010000005.1"/>
</dbReference>
<accession>A0ABP8SC85</accession>
<feature type="transmembrane region" description="Helical" evidence="7">
    <location>
        <begin position="39"/>
        <end position="65"/>
    </location>
</feature>
<feature type="transmembrane region" description="Helical" evidence="7">
    <location>
        <begin position="12"/>
        <end position="33"/>
    </location>
</feature>
<keyword evidence="6" id="KW-0325">Glycoprotein</keyword>
<keyword evidence="4 7" id="KW-1133">Transmembrane helix</keyword>
<sequence>MTAPVTATAQKSWLVALLLCFFVGVLGVHRFYVGKVGTGILQLITFGGLGIWTLIDFILILIGSFKDKQGQPLAK</sequence>